<protein>
    <submittedName>
        <fullName evidence="2">Uncharacterized protein</fullName>
    </submittedName>
</protein>
<dbReference type="Proteomes" id="UP000799770">
    <property type="component" value="Unassembled WGS sequence"/>
</dbReference>
<evidence type="ECO:0000313" key="2">
    <source>
        <dbReference type="EMBL" id="KAF2107257.1"/>
    </source>
</evidence>
<reference evidence="2" key="1">
    <citation type="journal article" date="2020" name="Stud. Mycol.">
        <title>101 Dothideomycetes genomes: a test case for predicting lifestyles and emergence of pathogens.</title>
        <authorList>
            <person name="Haridas S."/>
            <person name="Albert R."/>
            <person name="Binder M."/>
            <person name="Bloem J."/>
            <person name="Labutti K."/>
            <person name="Salamov A."/>
            <person name="Andreopoulos B."/>
            <person name="Baker S."/>
            <person name="Barry K."/>
            <person name="Bills G."/>
            <person name="Bluhm B."/>
            <person name="Cannon C."/>
            <person name="Castanera R."/>
            <person name="Culley D."/>
            <person name="Daum C."/>
            <person name="Ezra D."/>
            <person name="Gonzalez J."/>
            <person name="Henrissat B."/>
            <person name="Kuo A."/>
            <person name="Liang C."/>
            <person name="Lipzen A."/>
            <person name="Lutzoni F."/>
            <person name="Magnuson J."/>
            <person name="Mondo S."/>
            <person name="Nolan M."/>
            <person name="Ohm R."/>
            <person name="Pangilinan J."/>
            <person name="Park H.-J."/>
            <person name="Ramirez L."/>
            <person name="Alfaro M."/>
            <person name="Sun H."/>
            <person name="Tritt A."/>
            <person name="Yoshinaga Y."/>
            <person name="Zwiers L.-H."/>
            <person name="Turgeon B."/>
            <person name="Goodwin S."/>
            <person name="Spatafora J."/>
            <person name="Crous P."/>
            <person name="Grigoriev I."/>
        </authorList>
    </citation>
    <scope>NUCLEOTIDE SEQUENCE</scope>
    <source>
        <strain evidence="2">CBS 627.86</strain>
    </source>
</reference>
<sequence length="163" mass="18879">MVQRHQNKPLLRKILPLLSPIQEKFRNEGADVSIEYHLDRRDRRGQSSDDHPTSLPLDLPPQDSVSGFSALLDSIDDLRSRYQWKNEDKDPAELFRWDFFGDSATDSDEERDHTTRRRVIRPPRVSDEEDRFGEDMFDSDDSESERDGDEENAAGSGSETIEQ</sequence>
<gene>
    <name evidence="2" type="ORF">BDV96DRAFT_303087</name>
</gene>
<accession>A0A6A5YLQ2</accession>
<name>A0A6A5YLQ2_9PLEO</name>
<evidence type="ECO:0000313" key="3">
    <source>
        <dbReference type="Proteomes" id="UP000799770"/>
    </source>
</evidence>
<dbReference type="AlphaFoldDB" id="A0A6A5YLQ2"/>
<feature type="region of interest" description="Disordered" evidence="1">
    <location>
        <begin position="100"/>
        <end position="163"/>
    </location>
</feature>
<organism evidence="2 3">
    <name type="scientific">Lophiotrema nucula</name>
    <dbReference type="NCBI Taxonomy" id="690887"/>
    <lineage>
        <taxon>Eukaryota</taxon>
        <taxon>Fungi</taxon>
        <taxon>Dikarya</taxon>
        <taxon>Ascomycota</taxon>
        <taxon>Pezizomycotina</taxon>
        <taxon>Dothideomycetes</taxon>
        <taxon>Pleosporomycetidae</taxon>
        <taxon>Pleosporales</taxon>
        <taxon>Lophiotremataceae</taxon>
        <taxon>Lophiotrema</taxon>
    </lineage>
</organism>
<keyword evidence="3" id="KW-1185">Reference proteome</keyword>
<evidence type="ECO:0000256" key="1">
    <source>
        <dbReference type="SAM" id="MobiDB-lite"/>
    </source>
</evidence>
<dbReference type="EMBL" id="ML977355">
    <property type="protein sequence ID" value="KAF2107257.1"/>
    <property type="molecule type" value="Genomic_DNA"/>
</dbReference>
<feature type="compositionally biased region" description="Basic and acidic residues" evidence="1">
    <location>
        <begin position="36"/>
        <end position="52"/>
    </location>
</feature>
<proteinExistence type="predicted"/>
<feature type="region of interest" description="Disordered" evidence="1">
    <location>
        <begin position="36"/>
        <end position="68"/>
    </location>
</feature>
<feature type="compositionally biased region" description="Acidic residues" evidence="1">
    <location>
        <begin position="127"/>
        <end position="152"/>
    </location>
</feature>